<gene>
    <name evidence="2" type="ORF">SAMN05421756_107242</name>
</gene>
<dbReference type="Pfam" id="PF13376">
    <property type="entry name" value="OmdA"/>
    <property type="match status" value="1"/>
</dbReference>
<dbReference type="EMBL" id="FOFA01000007">
    <property type="protein sequence ID" value="SEQ99159.1"/>
    <property type="molecule type" value="Genomic_DNA"/>
</dbReference>
<keyword evidence="3" id="KW-1185">Reference proteome</keyword>
<sequence>MSDAYEQVEVGSAAELRAWLEEHHASSPGIWLVTGKKAAGERYVAYEDLVREALCFGWIDGQARPLDELRSQQLLTPRRPRSGWSRPNKVRVAELEAAGRMAPAGRAVVEAAKASGTWTALDLVEDLVEPPDLAAALDAEPGARQHWDAFPRSVKRAALEQVYGAKRPPTREKRIATTVALAAENRRPGVWTPPTKREPLSSSEGSDAP</sequence>
<reference evidence="3" key="1">
    <citation type="submission" date="2016-10" db="EMBL/GenBank/DDBJ databases">
        <authorList>
            <person name="Varghese N."/>
            <person name="Submissions S."/>
        </authorList>
    </citation>
    <scope>NUCLEOTIDE SEQUENCE [LARGE SCALE GENOMIC DNA]</scope>
    <source>
        <strain evidence="3">CGMCC 4.6856</strain>
    </source>
</reference>
<protein>
    <submittedName>
        <fullName evidence="2">Uncharacterized conserved protein YdeI, YjbR/CyaY-like superfamily, DUF1801 family</fullName>
    </submittedName>
</protein>
<evidence type="ECO:0000256" key="1">
    <source>
        <dbReference type="SAM" id="MobiDB-lite"/>
    </source>
</evidence>
<dbReference type="OrthoDB" id="9796999at2"/>
<evidence type="ECO:0000313" key="3">
    <source>
        <dbReference type="Proteomes" id="UP000198504"/>
    </source>
</evidence>
<feature type="compositionally biased region" description="Polar residues" evidence="1">
    <location>
        <begin position="200"/>
        <end position="209"/>
    </location>
</feature>
<accession>A0A1H9KJA5</accession>
<dbReference type="RefSeq" id="WP_091183318.1">
    <property type="nucleotide sequence ID" value="NZ_FOFA01000007.1"/>
</dbReference>
<feature type="region of interest" description="Disordered" evidence="1">
    <location>
        <begin position="184"/>
        <end position="209"/>
    </location>
</feature>
<evidence type="ECO:0000313" key="2">
    <source>
        <dbReference type="EMBL" id="SEQ99159.1"/>
    </source>
</evidence>
<dbReference type="Proteomes" id="UP000198504">
    <property type="component" value="Unassembled WGS sequence"/>
</dbReference>
<organism evidence="2 3">
    <name type="scientific">Microlunatus flavus</name>
    <dbReference type="NCBI Taxonomy" id="1036181"/>
    <lineage>
        <taxon>Bacteria</taxon>
        <taxon>Bacillati</taxon>
        <taxon>Actinomycetota</taxon>
        <taxon>Actinomycetes</taxon>
        <taxon>Propionibacteriales</taxon>
        <taxon>Propionibacteriaceae</taxon>
        <taxon>Microlunatus</taxon>
    </lineage>
</organism>
<proteinExistence type="predicted"/>
<dbReference type="AlphaFoldDB" id="A0A1H9KJA5"/>
<name>A0A1H9KJA5_9ACTN</name>